<dbReference type="EMBL" id="KQ977481">
    <property type="protein sequence ID" value="KYN02376.1"/>
    <property type="molecule type" value="Genomic_DNA"/>
</dbReference>
<accession>A0A195CNT3</accession>
<sequence length="194" mass="21967">MLMCGISCSSISTSSGSSVTSSVVISLPSTIVTFRMILRVRLITRLDLFFDRLTADIPYLTLRHHACVTWFGFVLFHIDTFDGRACCNFAAVNLPCRSLDGTIWFCPGHVCVMSCTSMFLDKFISVFSTIDRVSISLGSVVNIFFVCLLAKLYVEMRFYFQLQFRISSKASQCLLLVQIVFQLLTHRLLYLSMM</sequence>
<dbReference type="AlphaFoldDB" id="A0A195CNT3"/>
<keyword evidence="1" id="KW-0472">Membrane</keyword>
<organism evidence="2 3">
    <name type="scientific">Cyphomyrmex costatus</name>
    <dbReference type="NCBI Taxonomy" id="456900"/>
    <lineage>
        <taxon>Eukaryota</taxon>
        <taxon>Metazoa</taxon>
        <taxon>Ecdysozoa</taxon>
        <taxon>Arthropoda</taxon>
        <taxon>Hexapoda</taxon>
        <taxon>Insecta</taxon>
        <taxon>Pterygota</taxon>
        <taxon>Neoptera</taxon>
        <taxon>Endopterygota</taxon>
        <taxon>Hymenoptera</taxon>
        <taxon>Apocrita</taxon>
        <taxon>Aculeata</taxon>
        <taxon>Formicoidea</taxon>
        <taxon>Formicidae</taxon>
        <taxon>Myrmicinae</taxon>
        <taxon>Cyphomyrmex</taxon>
    </lineage>
</organism>
<evidence type="ECO:0000313" key="2">
    <source>
        <dbReference type="EMBL" id="KYN02376.1"/>
    </source>
</evidence>
<evidence type="ECO:0000313" key="3">
    <source>
        <dbReference type="Proteomes" id="UP000078542"/>
    </source>
</evidence>
<proteinExistence type="predicted"/>
<evidence type="ECO:0000256" key="1">
    <source>
        <dbReference type="SAM" id="Phobius"/>
    </source>
</evidence>
<keyword evidence="3" id="KW-1185">Reference proteome</keyword>
<gene>
    <name evidence="2" type="ORF">ALC62_06756</name>
</gene>
<keyword evidence="1" id="KW-1133">Transmembrane helix</keyword>
<reference evidence="2 3" key="1">
    <citation type="submission" date="2016-03" db="EMBL/GenBank/DDBJ databases">
        <title>Cyphomyrmex costatus WGS genome.</title>
        <authorList>
            <person name="Nygaard S."/>
            <person name="Hu H."/>
            <person name="Boomsma J."/>
            <person name="Zhang G."/>
        </authorList>
    </citation>
    <scope>NUCLEOTIDE SEQUENCE [LARGE SCALE GENOMIC DNA]</scope>
    <source>
        <strain evidence="2">MS0001</strain>
        <tissue evidence="2">Whole body</tissue>
    </source>
</reference>
<dbReference type="Proteomes" id="UP000078542">
    <property type="component" value="Unassembled WGS sequence"/>
</dbReference>
<feature type="transmembrane region" description="Helical" evidence="1">
    <location>
        <begin position="133"/>
        <end position="154"/>
    </location>
</feature>
<protein>
    <submittedName>
        <fullName evidence="2">Uncharacterized protein</fullName>
    </submittedName>
</protein>
<keyword evidence="1" id="KW-0812">Transmembrane</keyword>
<name>A0A195CNT3_9HYME</name>